<comment type="caution">
    <text evidence="2">The sequence shown here is derived from an EMBL/GenBank/DDBJ whole genome shotgun (WGS) entry which is preliminary data.</text>
</comment>
<name>A0A9W6IZL5_9HYPH</name>
<dbReference type="Proteomes" id="UP001143372">
    <property type="component" value="Unassembled WGS sequence"/>
</dbReference>
<keyword evidence="3" id="KW-1185">Reference proteome</keyword>
<gene>
    <name evidence="2" type="ORF">GCM10008179_06940</name>
</gene>
<organism evidence="2 3">
    <name type="scientific">Hansschlegelia plantiphila</name>
    <dbReference type="NCBI Taxonomy" id="374655"/>
    <lineage>
        <taxon>Bacteria</taxon>
        <taxon>Pseudomonadati</taxon>
        <taxon>Pseudomonadota</taxon>
        <taxon>Alphaproteobacteria</taxon>
        <taxon>Hyphomicrobiales</taxon>
        <taxon>Methylopilaceae</taxon>
        <taxon>Hansschlegelia</taxon>
    </lineage>
</organism>
<feature type="region of interest" description="Disordered" evidence="1">
    <location>
        <begin position="85"/>
        <end position="112"/>
    </location>
</feature>
<dbReference type="RefSeq" id="WP_271167317.1">
    <property type="nucleotide sequence ID" value="NZ_BSFI01000004.1"/>
</dbReference>
<reference evidence="2" key="2">
    <citation type="submission" date="2023-01" db="EMBL/GenBank/DDBJ databases">
        <authorList>
            <person name="Sun Q."/>
            <person name="Evtushenko L."/>
        </authorList>
    </citation>
    <scope>NUCLEOTIDE SEQUENCE</scope>
    <source>
        <strain evidence="2">VKM B-2347</strain>
    </source>
</reference>
<evidence type="ECO:0000313" key="3">
    <source>
        <dbReference type="Proteomes" id="UP001143372"/>
    </source>
</evidence>
<dbReference type="AlphaFoldDB" id="A0A9W6IZL5"/>
<evidence type="ECO:0000256" key="1">
    <source>
        <dbReference type="SAM" id="MobiDB-lite"/>
    </source>
</evidence>
<protein>
    <submittedName>
        <fullName evidence="2">Uncharacterized protein</fullName>
    </submittedName>
</protein>
<reference evidence="2" key="1">
    <citation type="journal article" date="2014" name="Int. J. Syst. Evol. Microbiol.">
        <title>Complete genome sequence of Corynebacterium casei LMG S-19264T (=DSM 44701T), isolated from a smear-ripened cheese.</title>
        <authorList>
            <consortium name="US DOE Joint Genome Institute (JGI-PGF)"/>
            <person name="Walter F."/>
            <person name="Albersmeier A."/>
            <person name="Kalinowski J."/>
            <person name="Ruckert C."/>
        </authorList>
    </citation>
    <scope>NUCLEOTIDE SEQUENCE</scope>
    <source>
        <strain evidence="2">VKM B-2347</strain>
    </source>
</reference>
<evidence type="ECO:0000313" key="2">
    <source>
        <dbReference type="EMBL" id="GLK67056.1"/>
    </source>
</evidence>
<accession>A0A9W6IZL5</accession>
<dbReference type="EMBL" id="BSFI01000004">
    <property type="protein sequence ID" value="GLK67056.1"/>
    <property type="molecule type" value="Genomic_DNA"/>
</dbReference>
<proteinExistence type="predicted"/>
<sequence length="112" mass="12440">MSRIRRRASSTPWPREVDVAVVWDPLAGYFASRETPPLVIIKVTPAFDGARLPMAFSITMGVRRDVNTAFADEIEPPCAATVHSRRNSRGLCDPPARRTEFRGGPAMTRRCA</sequence>